<evidence type="ECO:0000313" key="2">
    <source>
        <dbReference type="WBParaSite" id="ALUE_0000223301-mRNA-1"/>
    </source>
</evidence>
<dbReference type="WBParaSite" id="ALUE_0000223301-mRNA-1">
    <property type="protein sequence ID" value="ALUE_0000223301-mRNA-1"/>
    <property type="gene ID" value="ALUE_0000223301"/>
</dbReference>
<organism evidence="1 2">
    <name type="scientific">Ascaris lumbricoides</name>
    <name type="common">Giant roundworm</name>
    <dbReference type="NCBI Taxonomy" id="6252"/>
    <lineage>
        <taxon>Eukaryota</taxon>
        <taxon>Metazoa</taxon>
        <taxon>Ecdysozoa</taxon>
        <taxon>Nematoda</taxon>
        <taxon>Chromadorea</taxon>
        <taxon>Rhabditida</taxon>
        <taxon>Spirurina</taxon>
        <taxon>Ascaridomorpha</taxon>
        <taxon>Ascaridoidea</taxon>
        <taxon>Ascarididae</taxon>
        <taxon>Ascaris</taxon>
    </lineage>
</organism>
<dbReference type="Proteomes" id="UP000036681">
    <property type="component" value="Unplaced"/>
</dbReference>
<sequence>MDAFLDEYLSPTQIPTVFISALPLRPDEPPFTKVFYPDNIRDDKQVSPTA</sequence>
<keyword evidence="1" id="KW-1185">Reference proteome</keyword>
<reference evidence="2" key="1">
    <citation type="submission" date="2017-02" db="UniProtKB">
        <authorList>
            <consortium name="WormBaseParasite"/>
        </authorList>
    </citation>
    <scope>IDENTIFICATION</scope>
</reference>
<accession>A0A0M3HL38</accession>
<protein>
    <submittedName>
        <fullName evidence="2">Transposase_31 domain-containing protein</fullName>
    </submittedName>
</protein>
<evidence type="ECO:0000313" key="1">
    <source>
        <dbReference type="Proteomes" id="UP000036681"/>
    </source>
</evidence>
<dbReference type="AlphaFoldDB" id="A0A0M3HL38"/>
<name>A0A0M3HL38_ASCLU</name>
<proteinExistence type="predicted"/>